<accession>A0A179GR82</accession>
<dbReference type="Proteomes" id="UP000078340">
    <property type="component" value="Unassembled WGS sequence"/>
</dbReference>
<organism evidence="2 4">
    <name type="scientific">Purpureocillium lilacinum</name>
    <name type="common">Paecilomyces lilacinus</name>
    <dbReference type="NCBI Taxonomy" id="33203"/>
    <lineage>
        <taxon>Eukaryota</taxon>
        <taxon>Fungi</taxon>
        <taxon>Dikarya</taxon>
        <taxon>Ascomycota</taxon>
        <taxon>Pezizomycotina</taxon>
        <taxon>Sordariomycetes</taxon>
        <taxon>Hypocreomycetidae</taxon>
        <taxon>Hypocreales</taxon>
        <taxon>Ophiocordycipitaceae</taxon>
        <taxon>Purpureocillium</taxon>
    </lineage>
</organism>
<evidence type="ECO:0000256" key="1">
    <source>
        <dbReference type="SAM" id="MobiDB-lite"/>
    </source>
</evidence>
<protein>
    <submittedName>
        <fullName evidence="2">Uncharacterized protein</fullName>
    </submittedName>
</protein>
<proteinExistence type="predicted"/>
<dbReference type="AlphaFoldDB" id="A0A179GR82"/>
<evidence type="ECO:0000313" key="3">
    <source>
        <dbReference type="EMBL" id="OAQ88788.1"/>
    </source>
</evidence>
<dbReference type="Proteomes" id="UP000078240">
    <property type="component" value="Unassembled WGS sequence"/>
</dbReference>
<feature type="region of interest" description="Disordered" evidence="1">
    <location>
        <begin position="48"/>
        <end position="77"/>
    </location>
</feature>
<dbReference type="EMBL" id="LSBH01000004">
    <property type="protein sequence ID" value="OAQ79813.1"/>
    <property type="molecule type" value="Genomic_DNA"/>
</dbReference>
<evidence type="ECO:0000313" key="4">
    <source>
        <dbReference type="Proteomes" id="UP000078240"/>
    </source>
</evidence>
<comment type="caution">
    <text evidence="2">The sequence shown here is derived from an EMBL/GenBank/DDBJ whole genome shotgun (WGS) entry which is preliminary data.</text>
</comment>
<name>A0A179GR82_PURLI</name>
<reference evidence="2 4" key="1">
    <citation type="submission" date="2016-01" db="EMBL/GenBank/DDBJ databases">
        <title>Biosynthesis of antibiotic leucinostatins and their inhibition on Phytophthora in bio-control Purpureocillium lilacinum.</title>
        <authorList>
            <person name="Wang G."/>
            <person name="Liu Z."/>
            <person name="Lin R."/>
            <person name="Li E."/>
            <person name="Mao Z."/>
            <person name="Ling J."/>
            <person name="Yin W."/>
            <person name="Xie B."/>
        </authorList>
    </citation>
    <scope>NUCLEOTIDE SEQUENCE [LARGE SCALE GENOMIC DNA]</scope>
    <source>
        <strain evidence="2">PLBJ-1</strain>
        <strain evidence="3">PLFJ-1</strain>
    </source>
</reference>
<sequence>MGSMHCSHAVSSCIALFRGAGATRRFEASHGTPCTSGRRRGAGIAAPGISAPATDSQEHVSVKSCGMPEATGDDRVSRPVARRGHVAVGAGCCRRPVCPRACFYRNTELQLSSPDKRQNGADEGGPAKQRDKEHRPRRPDRSGRSTRRIVSLMMPTSLWCSTSGPALPRISLRSLINIDPWRPRQWPQGVGVERQHVGAGPGHGHGGAGSHAPLRRVCFCHRDPRQRHNRLVHLA</sequence>
<dbReference type="EMBL" id="LSBI01000006">
    <property type="protein sequence ID" value="OAQ88788.1"/>
    <property type="molecule type" value="Genomic_DNA"/>
</dbReference>
<feature type="region of interest" description="Disordered" evidence="1">
    <location>
        <begin position="113"/>
        <end position="147"/>
    </location>
</feature>
<gene>
    <name evidence="2" type="ORF">VFPBJ_05398</name>
    <name evidence="3" type="ORF">VFPFJ_07253</name>
</gene>
<feature type="compositionally biased region" description="Basic and acidic residues" evidence="1">
    <location>
        <begin position="128"/>
        <end position="143"/>
    </location>
</feature>
<evidence type="ECO:0000313" key="2">
    <source>
        <dbReference type="EMBL" id="OAQ79813.1"/>
    </source>
</evidence>